<feature type="signal peptide" evidence="2">
    <location>
        <begin position="1"/>
        <end position="24"/>
    </location>
</feature>
<feature type="domain" description="PKD" evidence="3">
    <location>
        <begin position="999"/>
        <end position="1034"/>
    </location>
</feature>
<comment type="caution">
    <text evidence="4">The sequence shown here is derived from an EMBL/GenBank/DDBJ whole genome shotgun (WGS) entry which is preliminary data.</text>
</comment>
<dbReference type="OrthoDB" id="1652165at2"/>
<feature type="domain" description="PKD" evidence="3">
    <location>
        <begin position="1083"/>
        <end position="1119"/>
    </location>
</feature>
<dbReference type="InterPro" id="IPR026341">
    <property type="entry name" value="T9SS_type_B"/>
</dbReference>
<dbReference type="Pfam" id="PF13585">
    <property type="entry name" value="CHU_C"/>
    <property type="match status" value="1"/>
</dbReference>
<name>A0A327Q639_9BACT</name>
<proteinExistence type="predicted"/>
<evidence type="ECO:0000313" key="5">
    <source>
        <dbReference type="Proteomes" id="UP000249547"/>
    </source>
</evidence>
<dbReference type="SMART" id="SM00089">
    <property type="entry name" value="PKD"/>
    <property type="match status" value="3"/>
</dbReference>
<dbReference type="Pfam" id="PF18911">
    <property type="entry name" value="PKD_4"/>
    <property type="match status" value="3"/>
</dbReference>
<dbReference type="PROSITE" id="PS50093">
    <property type="entry name" value="PKD"/>
    <property type="match status" value="3"/>
</dbReference>
<feature type="chain" id="PRO_5016235291" evidence="2">
    <location>
        <begin position="25"/>
        <end position="1223"/>
    </location>
</feature>
<evidence type="ECO:0000313" key="4">
    <source>
        <dbReference type="EMBL" id="RAI99918.1"/>
    </source>
</evidence>
<dbReference type="Pfam" id="PF25778">
    <property type="entry name" value="DUF7948"/>
    <property type="match status" value="1"/>
</dbReference>
<evidence type="ECO:0000256" key="1">
    <source>
        <dbReference type="SAM" id="MobiDB-lite"/>
    </source>
</evidence>
<dbReference type="InterPro" id="IPR000601">
    <property type="entry name" value="PKD_dom"/>
</dbReference>
<dbReference type="Proteomes" id="UP000249547">
    <property type="component" value="Unassembled WGS sequence"/>
</dbReference>
<dbReference type="InterPro" id="IPR022409">
    <property type="entry name" value="PKD/Chitinase_dom"/>
</dbReference>
<gene>
    <name evidence="4" type="ORF">LX64_04472</name>
</gene>
<dbReference type="NCBIfam" id="TIGR04131">
    <property type="entry name" value="Bac_Flav_CTERM"/>
    <property type="match status" value="1"/>
</dbReference>
<feature type="domain" description="PKD" evidence="3">
    <location>
        <begin position="821"/>
        <end position="855"/>
    </location>
</feature>
<protein>
    <submittedName>
        <fullName evidence="4">Gliding motility-associated-like protein</fullName>
    </submittedName>
</protein>
<keyword evidence="2" id="KW-0732">Signal</keyword>
<sequence>MKSTFPIGLTFIVFLLMLVQPALAQSESTGSEQALLQFVENKGQWNKDVLYKADLDGSNVYLKKKSIVYQLLNRDDLLAITDQIHGHKLPDDIVNGGGGGGTPVEQHPNARKQAGEGGATGGQPTQPGSMILRSHAYEVNFINANDNARIVPSKPNEGYANYFIGNDKSKWATNVVNYQNVTYQQLYPFIDMLVYSEAGQLKYDMVVYPGGDVNSIQFEYNGATKIQLQKNQLYVETSVGHSYELQPYAYQFVNNERVEVKVKYQLDGNRLSYKVTGKYNKAFPLIIDPTVVFSTLTGSKADNWGYTATYDPQGNFYAGGIVFGNGEYPTTLGAISRNYMGGFCDIAITKFTSNGRNIHYSTYIGGAGTEQPHSLIVDAQNNLIISGRTDSPDFPVDSGSIGGGLDMVVMKLNATGTGIIGGIRLGGSGNDGVNSDPNKQGLTALKRNYGDDARSEVLVDAAGFIYAVGCTQSSNFPQVGNTFQRNKNSGQDGVVVKLNPNCSSIVWSSFLGGSGDDAAFVIALNGTNSLYVAGVTTSNNLPMAGTPLQATHAGGGADGFVYHISADGGTILHATYLGTNRADMLYGVQIGREGHVYVMGTTEGTWPIVRIPGNARFYNDNSKQYISKLQPDLSAFVYSTTFGKEGPQPTLSPVAFLVDRCENVYISGWGGGYNVGNFRTREPSAYTYGLPITADAKYRTTDGADFYFFVLQRDAVDKLYATFFGAREHYEHVDGGTSRFDYNGVIYQSVCSSCSQSPVRFPTTAGAYASANPPFCNLAAIKIAFNLDGVRAQIRTNGRKQNYCSGDEITAQDTSSTVAQSWEWSWGDGTPLVTTTTNIPVSHIYAANGDYTIRLVKFDPGACNVRDTAYYPVRIRSNRAQLGFTVERKPPCNSLTYVITNTSTAPPGIPFTNASFVWDMGDGTAPFTRPDLAPFEYQYPEGIYNIKLSLVDANYCNAPEDSIQQIRVAGNVKAQFDRPADGCAPYFVQFNNTSLAGQTFIWNFGDGSPTTNTPYPEHTFQNPGVYQVHLQAFDPTTCNQVHDTIIPVVVNGNPRADFIFSPQQPMPNTPVSFTNTSMGAQKYYWTFGDGDTSILVNPVHQYNRTNSYEACLVAINQFGCEDTTCQPVSAIVIPKFDVPSAFSPNNDNINDVFLVKSFGAVRFNLKVFNRWGELVFESNDPNMGWDGRYKGALQPMDAYGYVVYIEFTDGTKGSRTGNVTLLR</sequence>
<dbReference type="Gene3D" id="2.60.40.10">
    <property type="entry name" value="Immunoglobulins"/>
    <property type="match status" value="4"/>
</dbReference>
<dbReference type="InterPro" id="IPR052918">
    <property type="entry name" value="Motility_Chemotaxis_Reg"/>
</dbReference>
<dbReference type="RefSeq" id="WP_148707426.1">
    <property type="nucleotide sequence ID" value="NZ_QLLL01000009.1"/>
</dbReference>
<keyword evidence="5" id="KW-1185">Reference proteome</keyword>
<dbReference type="CDD" id="cd00146">
    <property type="entry name" value="PKD"/>
    <property type="match status" value="3"/>
</dbReference>
<dbReference type="AlphaFoldDB" id="A0A327Q639"/>
<dbReference type="PANTHER" id="PTHR35580">
    <property type="entry name" value="CELL SURFACE GLYCOPROTEIN (S-LAYER PROTEIN)-LIKE PROTEIN"/>
    <property type="match status" value="1"/>
</dbReference>
<evidence type="ECO:0000256" key="2">
    <source>
        <dbReference type="SAM" id="SignalP"/>
    </source>
</evidence>
<dbReference type="InterPro" id="IPR035986">
    <property type="entry name" value="PKD_dom_sf"/>
</dbReference>
<dbReference type="EMBL" id="QLLL01000009">
    <property type="protein sequence ID" value="RAI99918.1"/>
    <property type="molecule type" value="Genomic_DNA"/>
</dbReference>
<organism evidence="4 5">
    <name type="scientific">Chitinophaga skermanii</name>
    <dbReference type="NCBI Taxonomy" id="331697"/>
    <lineage>
        <taxon>Bacteria</taxon>
        <taxon>Pseudomonadati</taxon>
        <taxon>Bacteroidota</taxon>
        <taxon>Chitinophagia</taxon>
        <taxon>Chitinophagales</taxon>
        <taxon>Chitinophagaceae</taxon>
        <taxon>Chitinophaga</taxon>
    </lineage>
</organism>
<reference evidence="4 5" key="1">
    <citation type="submission" date="2018-06" db="EMBL/GenBank/DDBJ databases">
        <title>Genomic Encyclopedia of Archaeal and Bacterial Type Strains, Phase II (KMG-II): from individual species to whole genera.</title>
        <authorList>
            <person name="Goeker M."/>
        </authorList>
    </citation>
    <scope>NUCLEOTIDE SEQUENCE [LARGE SCALE GENOMIC DNA]</scope>
    <source>
        <strain evidence="4 5">DSM 23857</strain>
    </source>
</reference>
<dbReference type="SUPFAM" id="SSF49299">
    <property type="entry name" value="PKD domain"/>
    <property type="match status" value="3"/>
</dbReference>
<dbReference type="PANTHER" id="PTHR35580:SF1">
    <property type="entry name" value="PHYTASE-LIKE DOMAIN-CONTAINING PROTEIN"/>
    <property type="match status" value="1"/>
</dbReference>
<evidence type="ECO:0000259" key="3">
    <source>
        <dbReference type="PROSITE" id="PS50093"/>
    </source>
</evidence>
<dbReference type="InterPro" id="IPR057708">
    <property type="entry name" value="DUF7948"/>
</dbReference>
<accession>A0A327Q639</accession>
<feature type="region of interest" description="Disordered" evidence="1">
    <location>
        <begin position="93"/>
        <end position="129"/>
    </location>
</feature>
<dbReference type="InterPro" id="IPR013783">
    <property type="entry name" value="Ig-like_fold"/>
</dbReference>